<dbReference type="InterPro" id="IPR011012">
    <property type="entry name" value="Longin-like_dom_sf"/>
</dbReference>
<dbReference type="GO" id="GO:0006888">
    <property type="term" value="P:endoplasmic reticulum to Golgi vesicle-mediated transport"/>
    <property type="evidence" value="ECO:0007669"/>
    <property type="project" value="TreeGrafter"/>
</dbReference>
<evidence type="ECO:0000256" key="3">
    <source>
        <dbReference type="ARBA" id="ARBA00023136"/>
    </source>
</evidence>
<comment type="similarity">
    <text evidence="1">Belongs to the synaptobrevin family.</text>
</comment>
<evidence type="ECO:0000313" key="9">
    <source>
        <dbReference type="EMBL" id="KAJ7653046.1"/>
    </source>
</evidence>
<evidence type="ECO:0000256" key="6">
    <source>
        <dbReference type="ARBA" id="ARBA00023289"/>
    </source>
</evidence>
<evidence type="ECO:0000256" key="4">
    <source>
        <dbReference type="ARBA" id="ARBA00023139"/>
    </source>
</evidence>
<keyword evidence="6" id="KW-0636">Prenylation</keyword>
<feature type="non-terminal residue" evidence="9">
    <location>
        <position position="112"/>
    </location>
</feature>
<keyword evidence="2" id="KW-0488">Methylation</keyword>
<dbReference type="CDD" id="cd14824">
    <property type="entry name" value="Longin"/>
    <property type="match status" value="1"/>
</dbReference>
<keyword evidence="5" id="KW-0449">Lipoprotein</keyword>
<dbReference type="Gene3D" id="3.30.450.50">
    <property type="entry name" value="Longin domain"/>
    <property type="match status" value="1"/>
</dbReference>
<dbReference type="GO" id="GO:0005794">
    <property type="term" value="C:Golgi apparatus"/>
    <property type="evidence" value="ECO:0007669"/>
    <property type="project" value="TreeGrafter"/>
</dbReference>
<evidence type="ECO:0000313" key="10">
    <source>
        <dbReference type="Proteomes" id="UP001221757"/>
    </source>
</evidence>
<dbReference type="InterPro" id="IPR010908">
    <property type="entry name" value="Longin_dom"/>
</dbReference>
<keyword evidence="3" id="KW-0472">Membrane</keyword>
<evidence type="ECO:0000256" key="5">
    <source>
        <dbReference type="ARBA" id="ARBA00023288"/>
    </source>
</evidence>
<comment type="caution">
    <text evidence="9">The sequence shown here is derived from an EMBL/GenBank/DDBJ whole genome shotgun (WGS) entry which is preliminary data.</text>
</comment>
<evidence type="ECO:0000256" key="1">
    <source>
        <dbReference type="ARBA" id="ARBA00008025"/>
    </source>
</evidence>
<dbReference type="Proteomes" id="UP001221757">
    <property type="component" value="Unassembled WGS sequence"/>
</dbReference>
<gene>
    <name evidence="9" type="ORF">B0H17DRAFT_878664</name>
</gene>
<evidence type="ECO:0000256" key="7">
    <source>
        <dbReference type="ARBA" id="ARBA00046278"/>
    </source>
</evidence>
<evidence type="ECO:0000259" key="8">
    <source>
        <dbReference type="PROSITE" id="PS50859"/>
    </source>
</evidence>
<feature type="domain" description="Longin" evidence="8">
    <location>
        <begin position="1"/>
        <end position="112"/>
    </location>
</feature>
<dbReference type="SUPFAM" id="SSF64356">
    <property type="entry name" value="SNARE-like"/>
    <property type="match status" value="1"/>
</dbReference>
<dbReference type="EMBL" id="JARKIE010000338">
    <property type="protein sequence ID" value="KAJ7653046.1"/>
    <property type="molecule type" value="Genomic_DNA"/>
</dbReference>
<protein>
    <submittedName>
        <fullName evidence="9">Longin-like domain-containing protein</fullName>
    </submittedName>
</protein>
<keyword evidence="4" id="KW-0564">Palmitate</keyword>
<dbReference type="AlphaFoldDB" id="A0AAD7CM92"/>
<feature type="non-terminal residue" evidence="9">
    <location>
        <position position="1"/>
    </location>
</feature>
<name>A0AAD7CM92_MYCRO</name>
<dbReference type="PANTHER" id="PTHR45806:SF1">
    <property type="entry name" value="SYNAPTOBREVIN HOMOLOG YKT6"/>
    <property type="match status" value="1"/>
</dbReference>
<organism evidence="9 10">
    <name type="scientific">Mycena rosella</name>
    <name type="common">Pink bonnet</name>
    <name type="synonym">Agaricus rosellus</name>
    <dbReference type="NCBI Taxonomy" id="1033263"/>
    <lineage>
        <taxon>Eukaryota</taxon>
        <taxon>Fungi</taxon>
        <taxon>Dikarya</taxon>
        <taxon>Basidiomycota</taxon>
        <taxon>Agaricomycotina</taxon>
        <taxon>Agaricomycetes</taxon>
        <taxon>Agaricomycetidae</taxon>
        <taxon>Agaricales</taxon>
        <taxon>Marasmiineae</taxon>
        <taxon>Mycenaceae</taxon>
        <taxon>Mycena</taxon>
    </lineage>
</organism>
<reference evidence="9" key="1">
    <citation type="submission" date="2023-03" db="EMBL/GenBank/DDBJ databases">
        <title>Massive genome expansion in bonnet fungi (Mycena s.s.) driven by repeated elements and novel gene families across ecological guilds.</title>
        <authorList>
            <consortium name="Lawrence Berkeley National Laboratory"/>
            <person name="Harder C.B."/>
            <person name="Miyauchi S."/>
            <person name="Viragh M."/>
            <person name="Kuo A."/>
            <person name="Thoen E."/>
            <person name="Andreopoulos B."/>
            <person name="Lu D."/>
            <person name="Skrede I."/>
            <person name="Drula E."/>
            <person name="Henrissat B."/>
            <person name="Morin E."/>
            <person name="Kohler A."/>
            <person name="Barry K."/>
            <person name="LaButti K."/>
            <person name="Morin E."/>
            <person name="Salamov A."/>
            <person name="Lipzen A."/>
            <person name="Mereny Z."/>
            <person name="Hegedus B."/>
            <person name="Baldrian P."/>
            <person name="Stursova M."/>
            <person name="Weitz H."/>
            <person name="Taylor A."/>
            <person name="Grigoriev I.V."/>
            <person name="Nagy L.G."/>
            <person name="Martin F."/>
            <person name="Kauserud H."/>
        </authorList>
    </citation>
    <scope>NUCLEOTIDE SEQUENCE</scope>
    <source>
        <strain evidence="9">CBHHK067</strain>
    </source>
</reference>
<dbReference type="PANTHER" id="PTHR45806">
    <property type="entry name" value="SYNAPTOBREVIN HOMOLOG YKT6"/>
    <property type="match status" value="1"/>
</dbReference>
<keyword evidence="10" id="KW-1185">Reference proteome</keyword>
<dbReference type="Pfam" id="PF13774">
    <property type="entry name" value="Longin"/>
    <property type="match status" value="1"/>
</dbReference>
<dbReference type="GO" id="GO:0005484">
    <property type="term" value="F:SNAP receptor activity"/>
    <property type="evidence" value="ECO:0007669"/>
    <property type="project" value="TreeGrafter"/>
</dbReference>
<sequence length="112" mass="12283">AMRVFSISLSQTQPSGPNTLLNSASELSSFWFYQKSSVGQFMSSFSKTVTERTPQKERETRSVQENNYTAHVSSRGGSDQLAGELPSAVIITDQEYPAQAALSVLAKVLDEF</sequence>
<proteinExistence type="inferred from homology"/>
<dbReference type="PROSITE" id="PS50859">
    <property type="entry name" value="LONGIN"/>
    <property type="match status" value="1"/>
</dbReference>
<comment type="subcellular location">
    <subcellularLocation>
        <location evidence="7">Endomembrane system</location>
        <topology evidence="7">Lipid-anchor</topology>
        <orientation evidence="7">Cytoplasmic side</orientation>
    </subcellularLocation>
</comment>
<accession>A0AAD7CM92</accession>
<evidence type="ECO:0000256" key="2">
    <source>
        <dbReference type="ARBA" id="ARBA00022481"/>
    </source>
</evidence>